<dbReference type="HOGENOM" id="CLU_1664051_0_0_1"/>
<dbReference type="RefSeq" id="XP_005824245.1">
    <property type="nucleotide sequence ID" value="XM_005824188.1"/>
</dbReference>
<keyword evidence="10" id="KW-0732">Signal</keyword>
<evidence type="ECO:0000256" key="5">
    <source>
        <dbReference type="ARBA" id="ARBA00022989"/>
    </source>
</evidence>
<dbReference type="eggNOG" id="ENOG502S4T0">
    <property type="taxonomic scope" value="Eukaryota"/>
</dbReference>
<keyword evidence="6" id="KW-0811">Translocation</keyword>
<name>L1IN99_GUITC</name>
<dbReference type="GeneID" id="17294016"/>
<keyword evidence="5 9" id="KW-1133">Transmembrane helix</keyword>
<dbReference type="OMA" id="LVWACAL"/>
<reference evidence="13" key="2">
    <citation type="submission" date="2012-11" db="EMBL/GenBank/DDBJ databases">
        <authorList>
            <person name="Kuo A."/>
            <person name="Curtis B.A."/>
            <person name="Tanifuji G."/>
            <person name="Burki F."/>
            <person name="Gruber A."/>
            <person name="Irimia M."/>
            <person name="Maruyama S."/>
            <person name="Arias M.C."/>
            <person name="Ball S.G."/>
            <person name="Gile G.H."/>
            <person name="Hirakawa Y."/>
            <person name="Hopkins J.F."/>
            <person name="Rensing S.A."/>
            <person name="Schmutz J."/>
            <person name="Symeonidi A."/>
            <person name="Elias M."/>
            <person name="Eveleigh R.J."/>
            <person name="Herman E.K."/>
            <person name="Klute M.J."/>
            <person name="Nakayama T."/>
            <person name="Obornik M."/>
            <person name="Reyes-Prieto A."/>
            <person name="Armbrust E.V."/>
            <person name="Aves S.J."/>
            <person name="Beiko R.G."/>
            <person name="Coutinho P."/>
            <person name="Dacks J.B."/>
            <person name="Durnford D.G."/>
            <person name="Fast N.M."/>
            <person name="Green B.R."/>
            <person name="Grisdale C."/>
            <person name="Hempe F."/>
            <person name="Henrissat B."/>
            <person name="Hoppner M.P."/>
            <person name="Ishida K.-I."/>
            <person name="Kim E."/>
            <person name="Koreny L."/>
            <person name="Kroth P.G."/>
            <person name="Liu Y."/>
            <person name="Malik S.-B."/>
            <person name="Maier U.G."/>
            <person name="McRose D."/>
            <person name="Mock T."/>
            <person name="Neilson J.A."/>
            <person name="Onodera N.T."/>
            <person name="Poole A.M."/>
            <person name="Pritham E.J."/>
            <person name="Richards T.A."/>
            <person name="Rocap G."/>
            <person name="Roy S.W."/>
            <person name="Sarai C."/>
            <person name="Schaack S."/>
            <person name="Shirato S."/>
            <person name="Slamovits C.H."/>
            <person name="Spencer D.F."/>
            <person name="Suzuki S."/>
            <person name="Worden A.Z."/>
            <person name="Zauner S."/>
            <person name="Barry K."/>
            <person name="Bell C."/>
            <person name="Bharti A.K."/>
            <person name="Crow J.A."/>
            <person name="Grimwood J."/>
            <person name="Kramer R."/>
            <person name="Lindquist E."/>
            <person name="Lucas S."/>
            <person name="Salamov A."/>
            <person name="McFadden G.I."/>
            <person name="Lane C.E."/>
            <person name="Keeling P.J."/>
            <person name="Gray M.W."/>
            <person name="Grigoriev I.V."/>
            <person name="Archibald J.M."/>
        </authorList>
    </citation>
    <scope>NUCLEOTIDE SEQUENCE</scope>
    <source>
        <strain evidence="13">CCMP2712</strain>
    </source>
</reference>
<evidence type="ECO:0000313" key="11">
    <source>
        <dbReference type="EMBL" id="EKX37265.1"/>
    </source>
</evidence>
<dbReference type="KEGG" id="gtt:GUITHDRAFT_165510"/>
<evidence type="ECO:0000256" key="9">
    <source>
        <dbReference type="SAM" id="Phobius"/>
    </source>
</evidence>
<dbReference type="PANTHER" id="PTHR33162:SF1">
    <property type="entry name" value="SEC-INDEPENDENT PROTEIN TRANSLOCASE PROTEIN TATA, CHLOROPLASTIC"/>
    <property type="match status" value="1"/>
</dbReference>
<dbReference type="Proteomes" id="UP000011087">
    <property type="component" value="Unassembled WGS sequence"/>
</dbReference>
<keyword evidence="3 9" id="KW-0812">Transmembrane</keyword>
<dbReference type="PROSITE" id="PS51257">
    <property type="entry name" value="PROKAR_LIPOPROTEIN"/>
    <property type="match status" value="1"/>
</dbReference>
<proteinExistence type="predicted"/>
<dbReference type="Pfam" id="PF02416">
    <property type="entry name" value="TatA_B_E"/>
    <property type="match status" value="1"/>
</dbReference>
<evidence type="ECO:0000256" key="8">
    <source>
        <dbReference type="SAM" id="MobiDB-lite"/>
    </source>
</evidence>
<feature type="region of interest" description="Disordered" evidence="8">
    <location>
        <begin position="116"/>
        <end position="159"/>
    </location>
</feature>
<feature type="compositionally biased region" description="Basic and acidic residues" evidence="8">
    <location>
        <begin position="125"/>
        <end position="134"/>
    </location>
</feature>
<evidence type="ECO:0008006" key="14">
    <source>
        <dbReference type="Google" id="ProtNLM"/>
    </source>
</evidence>
<protein>
    <recommendedName>
        <fullName evidence="14">Sec-independent protein translocase protein TatA</fullName>
    </recommendedName>
</protein>
<reference evidence="12" key="3">
    <citation type="submission" date="2016-03" db="UniProtKB">
        <authorList>
            <consortium name="EnsemblProtists"/>
        </authorList>
    </citation>
    <scope>IDENTIFICATION</scope>
</reference>
<keyword evidence="7 9" id="KW-0472">Membrane</keyword>
<evidence type="ECO:0000313" key="12">
    <source>
        <dbReference type="EnsemblProtists" id="EKX37265"/>
    </source>
</evidence>
<dbReference type="PaxDb" id="55529-EKX37265"/>
<evidence type="ECO:0000256" key="2">
    <source>
        <dbReference type="ARBA" id="ARBA00022448"/>
    </source>
</evidence>
<keyword evidence="2" id="KW-0813">Transport</keyword>
<dbReference type="EnsemblProtists" id="EKX37265">
    <property type="protein sequence ID" value="EKX37265"/>
    <property type="gene ID" value="GUITHDRAFT_165510"/>
</dbReference>
<feature type="signal peptide" evidence="10">
    <location>
        <begin position="1"/>
        <end position="18"/>
    </location>
</feature>
<comment type="subcellular location">
    <subcellularLocation>
        <location evidence="1">Membrane</location>
        <topology evidence="1">Single-pass membrane protein</topology>
    </subcellularLocation>
</comment>
<dbReference type="GO" id="GO:0015031">
    <property type="term" value="P:protein transport"/>
    <property type="evidence" value="ECO:0007669"/>
    <property type="project" value="UniProtKB-KW"/>
</dbReference>
<evidence type="ECO:0000313" key="13">
    <source>
        <dbReference type="Proteomes" id="UP000011087"/>
    </source>
</evidence>
<keyword evidence="13" id="KW-1185">Reference proteome</keyword>
<dbReference type="STRING" id="905079.L1IN99"/>
<dbReference type="PANTHER" id="PTHR33162">
    <property type="entry name" value="SEC-INDEPENDENT PROTEIN TRANSLOCASE PROTEIN TATA, CHLOROPLASTIC"/>
    <property type="match status" value="1"/>
</dbReference>
<dbReference type="EMBL" id="JH993061">
    <property type="protein sequence ID" value="EKX37265.1"/>
    <property type="molecule type" value="Genomic_DNA"/>
</dbReference>
<organism evidence="11">
    <name type="scientific">Guillardia theta (strain CCMP2712)</name>
    <name type="common">Cryptophyte</name>
    <dbReference type="NCBI Taxonomy" id="905079"/>
    <lineage>
        <taxon>Eukaryota</taxon>
        <taxon>Cryptophyceae</taxon>
        <taxon>Pyrenomonadales</taxon>
        <taxon>Geminigeraceae</taxon>
        <taxon>Guillardia</taxon>
    </lineage>
</organism>
<feature type="chain" id="PRO_5008770279" description="Sec-independent protein translocase protein TatA" evidence="10">
    <location>
        <begin position="19"/>
        <end position="159"/>
    </location>
</feature>
<gene>
    <name evidence="11" type="ORF">GUITHDRAFT_165510</name>
</gene>
<evidence type="ECO:0000256" key="1">
    <source>
        <dbReference type="ARBA" id="ARBA00004167"/>
    </source>
</evidence>
<evidence type="ECO:0000256" key="4">
    <source>
        <dbReference type="ARBA" id="ARBA00022927"/>
    </source>
</evidence>
<evidence type="ECO:0000256" key="6">
    <source>
        <dbReference type="ARBA" id="ARBA00023010"/>
    </source>
</evidence>
<dbReference type="InterPro" id="IPR003369">
    <property type="entry name" value="TatA/B/E"/>
</dbReference>
<evidence type="ECO:0000256" key="7">
    <source>
        <dbReference type="ARBA" id="ARBA00023136"/>
    </source>
</evidence>
<evidence type="ECO:0000256" key="10">
    <source>
        <dbReference type="SAM" id="SignalP"/>
    </source>
</evidence>
<evidence type="ECO:0000256" key="3">
    <source>
        <dbReference type="ARBA" id="ARBA00022692"/>
    </source>
</evidence>
<dbReference type="AlphaFoldDB" id="L1IN99"/>
<sequence>MAKIVGALFLCMLATACGFQMGTMSTMRVMKASSISSRGSMWIGAPVLRSPTSNVANRRSAPLSNLNMGLFGLGWGELAVIGVIAALIFGPKNLAGLGKDLGKIAGSLKAEAQTFSSAMQESLEEAEKGMKEAETQVTKPATPKEAPSKPTKKIDLTDE</sequence>
<dbReference type="GO" id="GO:0016020">
    <property type="term" value="C:membrane"/>
    <property type="evidence" value="ECO:0007669"/>
    <property type="project" value="UniProtKB-SubCell"/>
</dbReference>
<dbReference type="Gene3D" id="1.20.5.3310">
    <property type="match status" value="1"/>
</dbReference>
<feature type="transmembrane region" description="Helical" evidence="9">
    <location>
        <begin position="68"/>
        <end position="89"/>
    </location>
</feature>
<accession>L1IN99</accession>
<reference evidence="11 13" key="1">
    <citation type="journal article" date="2012" name="Nature">
        <title>Algal genomes reveal evolutionary mosaicism and the fate of nucleomorphs.</title>
        <authorList>
            <consortium name="DOE Joint Genome Institute"/>
            <person name="Curtis B.A."/>
            <person name="Tanifuji G."/>
            <person name="Burki F."/>
            <person name="Gruber A."/>
            <person name="Irimia M."/>
            <person name="Maruyama S."/>
            <person name="Arias M.C."/>
            <person name="Ball S.G."/>
            <person name="Gile G.H."/>
            <person name="Hirakawa Y."/>
            <person name="Hopkins J.F."/>
            <person name="Kuo A."/>
            <person name="Rensing S.A."/>
            <person name="Schmutz J."/>
            <person name="Symeonidi A."/>
            <person name="Elias M."/>
            <person name="Eveleigh R.J."/>
            <person name="Herman E.K."/>
            <person name="Klute M.J."/>
            <person name="Nakayama T."/>
            <person name="Obornik M."/>
            <person name="Reyes-Prieto A."/>
            <person name="Armbrust E.V."/>
            <person name="Aves S.J."/>
            <person name="Beiko R.G."/>
            <person name="Coutinho P."/>
            <person name="Dacks J.B."/>
            <person name="Durnford D.G."/>
            <person name="Fast N.M."/>
            <person name="Green B.R."/>
            <person name="Grisdale C.J."/>
            <person name="Hempel F."/>
            <person name="Henrissat B."/>
            <person name="Hoppner M.P."/>
            <person name="Ishida K."/>
            <person name="Kim E."/>
            <person name="Koreny L."/>
            <person name="Kroth P.G."/>
            <person name="Liu Y."/>
            <person name="Malik S.B."/>
            <person name="Maier U.G."/>
            <person name="McRose D."/>
            <person name="Mock T."/>
            <person name="Neilson J.A."/>
            <person name="Onodera N.T."/>
            <person name="Poole A.M."/>
            <person name="Pritham E.J."/>
            <person name="Richards T.A."/>
            <person name="Rocap G."/>
            <person name="Roy S.W."/>
            <person name="Sarai C."/>
            <person name="Schaack S."/>
            <person name="Shirato S."/>
            <person name="Slamovits C.H."/>
            <person name="Spencer D.F."/>
            <person name="Suzuki S."/>
            <person name="Worden A.Z."/>
            <person name="Zauner S."/>
            <person name="Barry K."/>
            <person name="Bell C."/>
            <person name="Bharti A.K."/>
            <person name="Crow J.A."/>
            <person name="Grimwood J."/>
            <person name="Kramer R."/>
            <person name="Lindquist E."/>
            <person name="Lucas S."/>
            <person name="Salamov A."/>
            <person name="McFadden G.I."/>
            <person name="Lane C.E."/>
            <person name="Keeling P.J."/>
            <person name="Gray M.W."/>
            <person name="Grigoriev I.V."/>
            <person name="Archibald J.M."/>
        </authorList>
    </citation>
    <scope>NUCLEOTIDE SEQUENCE</scope>
    <source>
        <strain evidence="11 13">CCMP2712</strain>
    </source>
</reference>
<dbReference type="OrthoDB" id="2017985at2759"/>
<keyword evidence="4" id="KW-0653">Protein transport</keyword>